<reference evidence="2 3" key="1">
    <citation type="journal article" date="2012" name="Appl. Environ. Microbiol.">
        <title>Short-read sequencing for genomic analysis of the brown rot fungus Fibroporia radiculosa.</title>
        <authorList>
            <person name="Tang J.D."/>
            <person name="Perkins A.D."/>
            <person name="Sonstegard T.S."/>
            <person name="Schroeder S.G."/>
            <person name="Burgess S.C."/>
            <person name="Diehl S.V."/>
        </authorList>
    </citation>
    <scope>NUCLEOTIDE SEQUENCE [LARGE SCALE GENOMIC DNA]</scope>
    <source>
        <strain evidence="2 3">TFFH 294</strain>
    </source>
</reference>
<name>J4I173_9APHY</name>
<protein>
    <submittedName>
        <fullName evidence="2">Uncharacterized protein</fullName>
    </submittedName>
</protein>
<dbReference type="EMBL" id="HE797192">
    <property type="protein sequence ID" value="CCM05492.1"/>
    <property type="molecule type" value="Genomic_DNA"/>
</dbReference>
<dbReference type="GeneID" id="24100403"/>
<gene>
    <name evidence="2" type="ORF">FIBRA_07713</name>
</gene>
<dbReference type="RefSeq" id="XP_012184775.1">
    <property type="nucleotide sequence ID" value="XM_012329385.1"/>
</dbReference>
<feature type="compositionally biased region" description="Acidic residues" evidence="1">
    <location>
        <begin position="1"/>
        <end position="15"/>
    </location>
</feature>
<feature type="region of interest" description="Disordered" evidence="1">
    <location>
        <begin position="110"/>
        <end position="135"/>
    </location>
</feature>
<feature type="region of interest" description="Disordered" evidence="1">
    <location>
        <begin position="309"/>
        <end position="330"/>
    </location>
</feature>
<organism evidence="2 3">
    <name type="scientific">Fibroporia radiculosa</name>
    <dbReference type="NCBI Taxonomy" id="599839"/>
    <lineage>
        <taxon>Eukaryota</taxon>
        <taxon>Fungi</taxon>
        <taxon>Dikarya</taxon>
        <taxon>Basidiomycota</taxon>
        <taxon>Agaricomycotina</taxon>
        <taxon>Agaricomycetes</taxon>
        <taxon>Polyporales</taxon>
        <taxon>Fibroporiaceae</taxon>
        <taxon>Fibroporia</taxon>
    </lineage>
</organism>
<feature type="region of interest" description="Disordered" evidence="1">
    <location>
        <begin position="1"/>
        <end position="62"/>
    </location>
</feature>
<dbReference type="HOGENOM" id="CLU_721671_0_0_1"/>
<keyword evidence="3" id="KW-1185">Reference proteome</keyword>
<dbReference type="AlphaFoldDB" id="J4I173"/>
<dbReference type="InParanoid" id="J4I173"/>
<proteinExistence type="predicted"/>
<accession>J4I173</accession>
<dbReference type="Proteomes" id="UP000006352">
    <property type="component" value="Unassembled WGS sequence"/>
</dbReference>
<evidence type="ECO:0000256" key="1">
    <source>
        <dbReference type="SAM" id="MobiDB-lite"/>
    </source>
</evidence>
<sequence>MSVLDSGEEADEDGGQGDTHESATKASGSRQRSARTKKTLSQARGSVHHDESSDGECFDLDGVSTSTDEEMVAPATQHLGPALDFATTYATTRNDVHPPRVLQKPSLINAVPNDGLNATGTQYAGRPRRNRDTSQLTGNRAFDAVVPLVNPYPHTQPVTKNLPSFPGDALRETGYRAGRHPGISTSQDLPKKHLRVPASVRKHPGGVHLDTALDARSCAKPSAMDTERTRANASSSATFNVATFGESPKSLRRRLTGTATFPTLSPLRHHLGRKGPGVVKWVPSVLLQTSSEDEGGSDPDLRPTLNLQRNEAASISPVSERETSAESEVDLEPRRLTRALSTLSVSSADSIVDRGDLAQSILADPAASTRHYLLDREVIVLSD</sequence>
<evidence type="ECO:0000313" key="2">
    <source>
        <dbReference type="EMBL" id="CCM05492.1"/>
    </source>
</evidence>
<evidence type="ECO:0000313" key="3">
    <source>
        <dbReference type="Proteomes" id="UP000006352"/>
    </source>
</evidence>